<gene>
    <name evidence="3" type="ORF">N7460_002981</name>
</gene>
<name>A0AAD6IKY4_PENCN</name>
<dbReference type="InterPro" id="IPR027795">
    <property type="entry name" value="CASTOR_ACT_dom"/>
</dbReference>
<keyword evidence="4" id="KW-1185">Reference proteome</keyword>
<comment type="caution">
    <text evidence="3">The sequence shown here is derived from an EMBL/GenBank/DDBJ whole genome shotgun (WGS) entry which is preliminary data.</text>
</comment>
<dbReference type="AlphaFoldDB" id="A0AAD6IKY4"/>
<dbReference type="InterPro" id="IPR018717">
    <property type="entry name" value="DUF2241"/>
</dbReference>
<organism evidence="3 4">
    <name type="scientific">Penicillium canescens</name>
    <dbReference type="NCBI Taxonomy" id="5083"/>
    <lineage>
        <taxon>Eukaryota</taxon>
        <taxon>Fungi</taxon>
        <taxon>Dikarya</taxon>
        <taxon>Ascomycota</taxon>
        <taxon>Pezizomycotina</taxon>
        <taxon>Eurotiomycetes</taxon>
        <taxon>Eurotiomycetidae</taxon>
        <taxon>Eurotiales</taxon>
        <taxon>Aspergillaceae</taxon>
        <taxon>Penicillium</taxon>
    </lineage>
</organism>
<dbReference type="PANTHER" id="PTHR39199:SF1">
    <property type="entry name" value="BLR5128 PROTEIN"/>
    <property type="match status" value="1"/>
</dbReference>
<dbReference type="SUPFAM" id="SSF55021">
    <property type="entry name" value="ACT-like"/>
    <property type="match status" value="2"/>
</dbReference>
<dbReference type="Gene3D" id="3.30.2130.10">
    <property type="entry name" value="VC0802-like"/>
    <property type="match status" value="1"/>
</dbReference>
<dbReference type="Pfam" id="PF10000">
    <property type="entry name" value="ACT_3"/>
    <property type="match status" value="1"/>
</dbReference>
<dbReference type="Pfam" id="PF13840">
    <property type="entry name" value="ACT_7"/>
    <property type="match status" value="1"/>
</dbReference>
<sequence>MSGENNLQTLLATMRPSLDPTTYVFLTTKQPLHSLPLSTLEPQLLVQEEEGTTIVTTEALAKSHGFTESIFPCKKITLTVHSSLEAVGLIAAISNRLKDHGISANVVSGYFHDHIYVPVARAEDAMRVLGGFAGQARD</sequence>
<evidence type="ECO:0000259" key="2">
    <source>
        <dbReference type="Pfam" id="PF13840"/>
    </source>
</evidence>
<dbReference type="GO" id="GO:0046394">
    <property type="term" value="P:carboxylic acid biosynthetic process"/>
    <property type="evidence" value="ECO:0007669"/>
    <property type="project" value="UniProtKB-ARBA"/>
</dbReference>
<proteinExistence type="predicted"/>
<reference evidence="3" key="1">
    <citation type="journal article" date="2023" name="IMA Fungus">
        <title>Comparative genomic study of the Penicillium genus elucidates a diverse pangenome and 15 lateral gene transfer events.</title>
        <authorList>
            <person name="Petersen C."/>
            <person name="Sorensen T."/>
            <person name="Nielsen M.R."/>
            <person name="Sondergaard T.E."/>
            <person name="Sorensen J.L."/>
            <person name="Fitzpatrick D.A."/>
            <person name="Frisvad J.C."/>
            <person name="Nielsen K.L."/>
        </authorList>
    </citation>
    <scope>NUCLEOTIDE SEQUENCE</scope>
    <source>
        <strain evidence="3">IBT 15450</strain>
    </source>
</reference>
<feature type="domain" description="DUF2241" evidence="1">
    <location>
        <begin position="2"/>
        <end position="74"/>
    </location>
</feature>
<evidence type="ECO:0000313" key="4">
    <source>
        <dbReference type="Proteomes" id="UP001219568"/>
    </source>
</evidence>
<protein>
    <recommendedName>
        <fullName evidence="5">DUF2241 domain-containing protein</fullName>
    </recommendedName>
</protein>
<dbReference type="PANTHER" id="PTHR39199">
    <property type="entry name" value="BLR5128 PROTEIN"/>
    <property type="match status" value="1"/>
</dbReference>
<feature type="domain" description="CASTOR ACT" evidence="2">
    <location>
        <begin position="76"/>
        <end position="129"/>
    </location>
</feature>
<accession>A0AAD6IKY4</accession>
<dbReference type="GO" id="GO:0006520">
    <property type="term" value="P:amino acid metabolic process"/>
    <property type="evidence" value="ECO:0007669"/>
    <property type="project" value="UniProtKB-ARBA"/>
</dbReference>
<evidence type="ECO:0008006" key="5">
    <source>
        <dbReference type="Google" id="ProtNLM"/>
    </source>
</evidence>
<dbReference type="EMBL" id="JAQJZL010000002">
    <property type="protein sequence ID" value="KAJ6052447.1"/>
    <property type="molecule type" value="Genomic_DNA"/>
</dbReference>
<reference evidence="3" key="2">
    <citation type="submission" date="2023-01" db="EMBL/GenBank/DDBJ databases">
        <authorList>
            <person name="Petersen C."/>
        </authorList>
    </citation>
    <scope>NUCLEOTIDE SEQUENCE</scope>
    <source>
        <strain evidence="3">IBT 15450</strain>
    </source>
</reference>
<dbReference type="Proteomes" id="UP001219568">
    <property type="component" value="Unassembled WGS sequence"/>
</dbReference>
<evidence type="ECO:0000259" key="1">
    <source>
        <dbReference type="Pfam" id="PF10000"/>
    </source>
</evidence>
<dbReference type="InterPro" id="IPR045865">
    <property type="entry name" value="ACT-like_dom_sf"/>
</dbReference>
<evidence type="ECO:0000313" key="3">
    <source>
        <dbReference type="EMBL" id="KAJ6052447.1"/>
    </source>
</evidence>